<accession>A0AAD9X9K0</accession>
<protein>
    <submittedName>
        <fullName evidence="1">Uncharacterized protein</fullName>
    </submittedName>
</protein>
<comment type="caution">
    <text evidence="1">The sequence shown here is derived from an EMBL/GenBank/DDBJ whole genome shotgun (WGS) entry which is preliminary data.</text>
</comment>
<sequence>DDMNLEAITEAKRVLRKCLITLLSTIINGPCKRVLASTSSLPGSLFIRELLNGSSNTCYELIRM</sequence>
<dbReference type="EMBL" id="JANJYI010000003">
    <property type="protein sequence ID" value="KAK2655252.1"/>
    <property type="molecule type" value="Genomic_DNA"/>
</dbReference>
<dbReference type="Proteomes" id="UP001280121">
    <property type="component" value="Unassembled WGS sequence"/>
</dbReference>
<name>A0AAD9X9K0_9ROSI</name>
<reference evidence="1" key="1">
    <citation type="journal article" date="2023" name="Plant J.">
        <title>Genome sequences and population genomics provide insights into the demographic history, inbreeding, and mutation load of two 'living fossil' tree species of Dipteronia.</title>
        <authorList>
            <person name="Feng Y."/>
            <person name="Comes H.P."/>
            <person name="Chen J."/>
            <person name="Zhu S."/>
            <person name="Lu R."/>
            <person name="Zhang X."/>
            <person name="Li P."/>
            <person name="Qiu J."/>
            <person name="Olsen K.M."/>
            <person name="Qiu Y."/>
        </authorList>
    </citation>
    <scope>NUCLEOTIDE SEQUENCE</scope>
    <source>
        <strain evidence="1">KIB01</strain>
    </source>
</reference>
<organism evidence="1 2">
    <name type="scientific">Dipteronia dyeriana</name>
    <dbReference type="NCBI Taxonomy" id="168575"/>
    <lineage>
        <taxon>Eukaryota</taxon>
        <taxon>Viridiplantae</taxon>
        <taxon>Streptophyta</taxon>
        <taxon>Embryophyta</taxon>
        <taxon>Tracheophyta</taxon>
        <taxon>Spermatophyta</taxon>
        <taxon>Magnoliopsida</taxon>
        <taxon>eudicotyledons</taxon>
        <taxon>Gunneridae</taxon>
        <taxon>Pentapetalae</taxon>
        <taxon>rosids</taxon>
        <taxon>malvids</taxon>
        <taxon>Sapindales</taxon>
        <taxon>Sapindaceae</taxon>
        <taxon>Hippocastanoideae</taxon>
        <taxon>Acereae</taxon>
        <taxon>Dipteronia</taxon>
    </lineage>
</organism>
<feature type="non-terminal residue" evidence="1">
    <location>
        <position position="1"/>
    </location>
</feature>
<evidence type="ECO:0000313" key="1">
    <source>
        <dbReference type="EMBL" id="KAK2655252.1"/>
    </source>
</evidence>
<proteinExistence type="predicted"/>
<dbReference type="AlphaFoldDB" id="A0AAD9X9K0"/>
<evidence type="ECO:0000313" key="2">
    <source>
        <dbReference type="Proteomes" id="UP001280121"/>
    </source>
</evidence>
<keyword evidence="2" id="KW-1185">Reference proteome</keyword>
<gene>
    <name evidence="1" type="ORF">Ddye_008304</name>
</gene>